<gene>
    <name evidence="1" type="ORF">C482_00665</name>
</gene>
<dbReference type="OrthoDB" id="238910at2157"/>
<dbReference type="Proteomes" id="UP000011693">
    <property type="component" value="Unassembled WGS sequence"/>
</dbReference>
<dbReference type="AlphaFoldDB" id="M0B9E5"/>
<accession>M0B9E5</accession>
<reference evidence="1 2" key="1">
    <citation type="journal article" date="2014" name="PLoS Genet.">
        <title>Phylogenetically driven sequencing of extremely halophilic archaea reveals strategies for static and dynamic osmo-response.</title>
        <authorList>
            <person name="Becker E.A."/>
            <person name="Seitzer P.M."/>
            <person name="Tritt A."/>
            <person name="Larsen D."/>
            <person name="Krusor M."/>
            <person name="Yao A.I."/>
            <person name="Wu D."/>
            <person name="Madern D."/>
            <person name="Eisen J.A."/>
            <person name="Darling A.E."/>
            <person name="Facciotti M.T."/>
        </authorList>
    </citation>
    <scope>NUCLEOTIDE SEQUENCE [LARGE SCALE GENOMIC DNA]</scope>
    <source>
        <strain evidence="1 2">JCM 10990</strain>
    </source>
</reference>
<organism evidence="1 2">
    <name type="scientific">Natrialba chahannaoensis JCM 10990</name>
    <dbReference type="NCBI Taxonomy" id="1227492"/>
    <lineage>
        <taxon>Archaea</taxon>
        <taxon>Methanobacteriati</taxon>
        <taxon>Methanobacteriota</taxon>
        <taxon>Stenosarchaea group</taxon>
        <taxon>Halobacteria</taxon>
        <taxon>Halobacteriales</taxon>
        <taxon>Natrialbaceae</taxon>
        <taxon>Natrialba</taxon>
    </lineage>
</organism>
<protein>
    <submittedName>
        <fullName evidence="1">Uncharacterized protein</fullName>
    </submittedName>
</protein>
<dbReference type="EMBL" id="AOIN01000008">
    <property type="protein sequence ID" value="ELZ06289.1"/>
    <property type="molecule type" value="Genomic_DNA"/>
</dbReference>
<dbReference type="RefSeq" id="WP_006165389.1">
    <property type="nucleotide sequence ID" value="NZ_AOIN01000008.1"/>
</dbReference>
<evidence type="ECO:0000313" key="2">
    <source>
        <dbReference type="Proteomes" id="UP000011693"/>
    </source>
</evidence>
<comment type="caution">
    <text evidence="1">The sequence shown here is derived from an EMBL/GenBank/DDBJ whole genome shotgun (WGS) entry which is preliminary data.</text>
</comment>
<name>M0B9E5_9EURY</name>
<sequence>MFEEQISKNNRVSQDRIISQFEDEAAGILNWALDGLDRLRAQDRFTDSRSPSETHQLWTRFGDVVSEFIDVAIEDQPGSTEFTDDLHSHYEEFCSKTRREVARSQYQLTAELKERGVAEYTKEWDSRKGNSSSCFTGIVLRDLDSEEVVQDLDI</sequence>
<keyword evidence="2" id="KW-1185">Reference proteome</keyword>
<dbReference type="PATRIC" id="fig|1227492.4.peg.117"/>
<evidence type="ECO:0000313" key="1">
    <source>
        <dbReference type="EMBL" id="ELZ06289.1"/>
    </source>
</evidence>
<proteinExistence type="predicted"/>